<dbReference type="Proteomes" id="UP000024635">
    <property type="component" value="Unassembled WGS sequence"/>
</dbReference>
<sequence length="123" mass="13800">MSSSLRLVKSCAARLLPWINTCTLQCTSGLDATDPARIRRDMRIQTVESRTFHFQDAYLVPEMGSTDLCRPSQKRWMDCACGSLAWKLQSRCGTYSTLSIRACSIRIPRSGSAAMVQSRNQSF</sequence>
<organism evidence="1 2">
    <name type="scientific">Ancylostoma ceylanicum</name>
    <dbReference type="NCBI Taxonomy" id="53326"/>
    <lineage>
        <taxon>Eukaryota</taxon>
        <taxon>Metazoa</taxon>
        <taxon>Ecdysozoa</taxon>
        <taxon>Nematoda</taxon>
        <taxon>Chromadorea</taxon>
        <taxon>Rhabditida</taxon>
        <taxon>Rhabditina</taxon>
        <taxon>Rhabditomorpha</taxon>
        <taxon>Strongyloidea</taxon>
        <taxon>Ancylostomatidae</taxon>
        <taxon>Ancylostomatinae</taxon>
        <taxon>Ancylostoma</taxon>
    </lineage>
</organism>
<proteinExistence type="predicted"/>
<evidence type="ECO:0000313" key="2">
    <source>
        <dbReference type="Proteomes" id="UP000024635"/>
    </source>
</evidence>
<name>A0A016UP23_9BILA</name>
<dbReference type="AlphaFoldDB" id="A0A016UP23"/>
<keyword evidence="2" id="KW-1185">Reference proteome</keyword>
<protein>
    <submittedName>
        <fullName evidence="1">Uncharacterized protein</fullName>
    </submittedName>
</protein>
<dbReference type="EMBL" id="JARK01001368">
    <property type="protein sequence ID" value="EYC16935.1"/>
    <property type="molecule type" value="Genomic_DNA"/>
</dbReference>
<gene>
    <name evidence="1" type="primary">Acey_s0032.g2576</name>
    <name evidence="1" type="ORF">Y032_0032g2576</name>
</gene>
<reference evidence="2" key="1">
    <citation type="journal article" date="2015" name="Nat. Genet.">
        <title>The genome and transcriptome of the zoonotic hookworm Ancylostoma ceylanicum identify infection-specific gene families.</title>
        <authorList>
            <person name="Schwarz E.M."/>
            <person name="Hu Y."/>
            <person name="Antoshechkin I."/>
            <person name="Miller M.M."/>
            <person name="Sternberg P.W."/>
            <person name="Aroian R.V."/>
        </authorList>
    </citation>
    <scope>NUCLEOTIDE SEQUENCE</scope>
    <source>
        <strain evidence="2">HY135</strain>
    </source>
</reference>
<accession>A0A016UP23</accession>
<comment type="caution">
    <text evidence="1">The sequence shown here is derived from an EMBL/GenBank/DDBJ whole genome shotgun (WGS) entry which is preliminary data.</text>
</comment>
<evidence type="ECO:0000313" key="1">
    <source>
        <dbReference type="EMBL" id="EYC16935.1"/>
    </source>
</evidence>